<evidence type="ECO:0000313" key="3">
    <source>
        <dbReference type="EMBL" id="KAF3846203.1"/>
    </source>
</evidence>
<keyword evidence="4" id="KW-1185">Reference proteome</keyword>
<dbReference type="EMBL" id="JAAKFY010000014">
    <property type="protein sequence ID" value="KAF3846203.1"/>
    <property type="molecule type" value="Genomic_DNA"/>
</dbReference>
<dbReference type="Gene3D" id="3.40.50.720">
    <property type="entry name" value="NAD(P)-binding Rossmann-like Domain"/>
    <property type="match status" value="1"/>
</dbReference>
<organism evidence="3 4">
    <name type="scientific">Dissostichus mawsoni</name>
    <name type="common">Antarctic cod</name>
    <dbReference type="NCBI Taxonomy" id="36200"/>
    <lineage>
        <taxon>Eukaryota</taxon>
        <taxon>Metazoa</taxon>
        <taxon>Chordata</taxon>
        <taxon>Craniata</taxon>
        <taxon>Vertebrata</taxon>
        <taxon>Euteleostomi</taxon>
        <taxon>Actinopterygii</taxon>
        <taxon>Neopterygii</taxon>
        <taxon>Teleostei</taxon>
        <taxon>Neoteleostei</taxon>
        <taxon>Acanthomorphata</taxon>
        <taxon>Eupercaria</taxon>
        <taxon>Perciformes</taxon>
        <taxon>Notothenioidei</taxon>
        <taxon>Nototheniidae</taxon>
        <taxon>Dissostichus</taxon>
    </lineage>
</organism>
<dbReference type="SUPFAM" id="SSF51735">
    <property type="entry name" value="NAD(P)-binding Rossmann-fold domains"/>
    <property type="match status" value="1"/>
</dbReference>
<dbReference type="PANTHER" id="PTHR43391:SF8">
    <property type="entry name" value="RETINOL DEHYDROGENASE 8"/>
    <property type="match status" value="1"/>
</dbReference>
<accession>A0A7J5YAN9</accession>
<reference evidence="3 4" key="1">
    <citation type="submission" date="2020-03" db="EMBL/GenBank/DDBJ databases">
        <title>Dissostichus mawsoni Genome sequencing and assembly.</title>
        <authorList>
            <person name="Park H."/>
        </authorList>
    </citation>
    <scope>NUCLEOTIDE SEQUENCE [LARGE SCALE GENOMIC DNA]</scope>
    <source>
        <strain evidence="3">DM0001</strain>
        <tissue evidence="3">Muscle</tissue>
    </source>
</reference>
<comment type="caution">
    <text evidence="3">The sequence shown here is derived from an EMBL/GenBank/DDBJ whole genome shotgun (WGS) entry which is preliminary data.</text>
</comment>
<dbReference type="Pfam" id="PF00106">
    <property type="entry name" value="adh_short"/>
    <property type="match status" value="1"/>
</dbReference>
<evidence type="ECO:0000256" key="1">
    <source>
        <dbReference type="ARBA" id="ARBA00006484"/>
    </source>
</evidence>
<dbReference type="PANTHER" id="PTHR43391">
    <property type="entry name" value="RETINOL DEHYDROGENASE-RELATED"/>
    <property type="match status" value="1"/>
</dbReference>
<comment type="similarity">
    <text evidence="1">Belongs to the short-chain dehydrogenases/reductases (SDR) family.</text>
</comment>
<sequence>MANSGQKVVLITGCSSGIGLRIAVTLAKDEKKRYHVIATMRDLKKKEKLVEAAGDAYGKTLMLLPLDVCSDDSVKQCINNVKDRHIDIFINK</sequence>
<dbReference type="InterPro" id="IPR036291">
    <property type="entry name" value="NAD(P)-bd_dom_sf"/>
</dbReference>
<keyword evidence="2" id="KW-0560">Oxidoreductase</keyword>
<dbReference type="GO" id="GO:0042572">
    <property type="term" value="P:retinol metabolic process"/>
    <property type="evidence" value="ECO:0007669"/>
    <property type="project" value="TreeGrafter"/>
</dbReference>
<proteinExistence type="inferred from homology"/>
<dbReference type="AlphaFoldDB" id="A0A7J5YAN9"/>
<dbReference type="Proteomes" id="UP000518266">
    <property type="component" value="Unassembled WGS sequence"/>
</dbReference>
<protein>
    <submittedName>
        <fullName evidence="3">Uncharacterized protein</fullName>
    </submittedName>
</protein>
<dbReference type="InterPro" id="IPR002347">
    <property type="entry name" value="SDR_fam"/>
</dbReference>
<evidence type="ECO:0000256" key="2">
    <source>
        <dbReference type="ARBA" id="ARBA00023002"/>
    </source>
</evidence>
<dbReference type="GO" id="GO:0005829">
    <property type="term" value="C:cytosol"/>
    <property type="evidence" value="ECO:0007669"/>
    <property type="project" value="TreeGrafter"/>
</dbReference>
<evidence type="ECO:0000313" key="4">
    <source>
        <dbReference type="Proteomes" id="UP000518266"/>
    </source>
</evidence>
<name>A0A7J5YAN9_DISMA</name>
<dbReference type="GO" id="GO:0004745">
    <property type="term" value="F:all-trans-retinol dehydrogenase (NAD+) activity"/>
    <property type="evidence" value="ECO:0007669"/>
    <property type="project" value="TreeGrafter"/>
</dbReference>
<dbReference type="OrthoDB" id="47007at2759"/>
<gene>
    <name evidence="3" type="ORF">F7725_003281</name>
</gene>